<proteinExistence type="inferred from homology"/>
<feature type="binding site" evidence="6">
    <location>
        <position position="99"/>
    </location>
    <ligand>
        <name>Zn(2+)</name>
        <dbReference type="ChEBI" id="CHEBI:29105"/>
    </ligand>
</feature>
<keyword evidence="4 6" id="KW-0560">Oxidoreductase</keyword>
<evidence type="ECO:0000256" key="3">
    <source>
        <dbReference type="ARBA" id="ARBA00022833"/>
    </source>
</evidence>
<dbReference type="NCBIfam" id="TIGR00357">
    <property type="entry name" value="peptide-methionine (R)-S-oxide reductase MsrB"/>
    <property type="match status" value="1"/>
</dbReference>
<keyword evidence="3 6" id="KW-0862">Zinc</keyword>
<comment type="similarity">
    <text evidence="1 6">Belongs to the MsrB Met sulfoxide reductase family.</text>
</comment>
<dbReference type="GO" id="GO:0008270">
    <property type="term" value="F:zinc ion binding"/>
    <property type="evidence" value="ECO:0007669"/>
    <property type="project" value="UniProtKB-UniRule"/>
</dbReference>
<dbReference type="GO" id="GO:0006979">
    <property type="term" value="P:response to oxidative stress"/>
    <property type="evidence" value="ECO:0007669"/>
    <property type="project" value="InterPro"/>
</dbReference>
<protein>
    <recommendedName>
        <fullName evidence="6">Peptide methionine sulfoxide reductase MsrB</fullName>
        <ecNumber evidence="6">1.8.4.12</ecNumber>
    </recommendedName>
    <alternativeName>
        <fullName evidence="6">Peptide-methionine (R)-S-oxide reductase</fullName>
    </alternativeName>
</protein>
<comment type="caution">
    <text evidence="8">The sequence shown here is derived from an EMBL/GenBank/DDBJ whole genome shotgun (WGS) entry which is preliminary data.</text>
</comment>
<gene>
    <name evidence="6" type="primary">msrB</name>
    <name evidence="8" type="ORF">A3D78_02440</name>
</gene>
<dbReference type="AlphaFoldDB" id="A0A1F5ZY30"/>
<comment type="cofactor">
    <cofactor evidence="6">
        <name>Zn(2+)</name>
        <dbReference type="ChEBI" id="CHEBI:29105"/>
    </cofactor>
    <text evidence="6">Binds 1 zinc ion per subunit. The zinc ion is important for the structural integrity of the protein.</text>
</comment>
<feature type="binding site" evidence="6">
    <location>
        <position position="50"/>
    </location>
    <ligand>
        <name>Zn(2+)</name>
        <dbReference type="ChEBI" id="CHEBI:29105"/>
    </ligand>
</feature>
<dbReference type="EMBL" id="MFJM01000044">
    <property type="protein sequence ID" value="OGG17255.1"/>
    <property type="molecule type" value="Genomic_DNA"/>
</dbReference>
<feature type="binding site" evidence="6">
    <location>
        <position position="47"/>
    </location>
    <ligand>
        <name>Zn(2+)</name>
        <dbReference type="ChEBI" id="CHEBI:29105"/>
    </ligand>
</feature>
<sequence>MNMKDKNEEYWKKKLSEEQYQVCRLGRTETPFSGKYWDNHETGMYHCVVCNEPLFSSDTKFESGTGWPSFYKAVDDGNIELEQDRSHGIVRTEVVCGKCGSHLGHLFEDGPITLPDGRQATGQRYCINSAALNFLPKE</sequence>
<organism evidence="8 9">
    <name type="scientific">Candidatus Gottesmanbacteria bacterium RIFCSPHIGHO2_02_FULL_39_14</name>
    <dbReference type="NCBI Taxonomy" id="1798383"/>
    <lineage>
        <taxon>Bacteria</taxon>
        <taxon>Candidatus Gottesmaniibacteriota</taxon>
    </lineage>
</organism>
<comment type="catalytic activity">
    <reaction evidence="5 6">
        <text>L-methionyl-[protein] + [thioredoxin]-disulfide + H2O = L-methionyl-(R)-S-oxide-[protein] + [thioredoxin]-dithiol</text>
        <dbReference type="Rhea" id="RHEA:24164"/>
        <dbReference type="Rhea" id="RHEA-COMP:10698"/>
        <dbReference type="Rhea" id="RHEA-COMP:10700"/>
        <dbReference type="Rhea" id="RHEA-COMP:12313"/>
        <dbReference type="Rhea" id="RHEA-COMP:12314"/>
        <dbReference type="ChEBI" id="CHEBI:15377"/>
        <dbReference type="ChEBI" id="CHEBI:16044"/>
        <dbReference type="ChEBI" id="CHEBI:29950"/>
        <dbReference type="ChEBI" id="CHEBI:45764"/>
        <dbReference type="ChEBI" id="CHEBI:50058"/>
        <dbReference type="EC" id="1.8.4.12"/>
    </reaction>
</comment>
<dbReference type="GO" id="GO:0033743">
    <property type="term" value="F:peptide-methionine (R)-S-oxide reductase activity"/>
    <property type="evidence" value="ECO:0007669"/>
    <property type="project" value="UniProtKB-UniRule"/>
</dbReference>
<evidence type="ECO:0000256" key="4">
    <source>
        <dbReference type="ARBA" id="ARBA00023002"/>
    </source>
</evidence>
<dbReference type="Pfam" id="PF01641">
    <property type="entry name" value="SelR"/>
    <property type="match status" value="1"/>
</dbReference>
<dbReference type="PROSITE" id="PS51790">
    <property type="entry name" value="MSRB"/>
    <property type="match status" value="1"/>
</dbReference>
<evidence type="ECO:0000256" key="6">
    <source>
        <dbReference type="HAMAP-Rule" id="MF_01400"/>
    </source>
</evidence>
<keyword evidence="2 6" id="KW-0479">Metal-binding</keyword>
<evidence type="ECO:0000259" key="7">
    <source>
        <dbReference type="PROSITE" id="PS51790"/>
    </source>
</evidence>
<dbReference type="FunFam" id="2.170.150.20:FF:000001">
    <property type="entry name" value="Peptide methionine sulfoxide reductase MsrB"/>
    <property type="match status" value="1"/>
</dbReference>
<dbReference type="InterPro" id="IPR002579">
    <property type="entry name" value="Met_Sox_Rdtase_MsrB_dom"/>
</dbReference>
<evidence type="ECO:0000256" key="2">
    <source>
        <dbReference type="ARBA" id="ARBA00022723"/>
    </source>
</evidence>
<evidence type="ECO:0000256" key="5">
    <source>
        <dbReference type="ARBA" id="ARBA00048488"/>
    </source>
</evidence>
<dbReference type="PANTHER" id="PTHR10173">
    <property type="entry name" value="METHIONINE SULFOXIDE REDUCTASE"/>
    <property type="match status" value="1"/>
</dbReference>
<dbReference type="SUPFAM" id="SSF51316">
    <property type="entry name" value="Mss4-like"/>
    <property type="match status" value="1"/>
</dbReference>
<dbReference type="PANTHER" id="PTHR10173:SF52">
    <property type="entry name" value="METHIONINE-R-SULFOXIDE REDUCTASE B1"/>
    <property type="match status" value="1"/>
</dbReference>
<dbReference type="GO" id="GO:0005737">
    <property type="term" value="C:cytoplasm"/>
    <property type="evidence" value="ECO:0007669"/>
    <property type="project" value="TreeGrafter"/>
</dbReference>
<dbReference type="InterPro" id="IPR028427">
    <property type="entry name" value="Met_Sox_Rdtase_MsrB"/>
</dbReference>
<dbReference type="EC" id="1.8.4.12" evidence="6"/>
<reference evidence="8 9" key="1">
    <citation type="journal article" date="2016" name="Nat. Commun.">
        <title>Thousands of microbial genomes shed light on interconnected biogeochemical processes in an aquifer system.</title>
        <authorList>
            <person name="Anantharaman K."/>
            <person name="Brown C.T."/>
            <person name="Hug L.A."/>
            <person name="Sharon I."/>
            <person name="Castelle C.J."/>
            <person name="Probst A.J."/>
            <person name="Thomas B.C."/>
            <person name="Singh A."/>
            <person name="Wilkins M.J."/>
            <person name="Karaoz U."/>
            <person name="Brodie E.L."/>
            <person name="Williams K.H."/>
            <person name="Hubbard S.S."/>
            <person name="Banfield J.F."/>
        </authorList>
    </citation>
    <scope>NUCLEOTIDE SEQUENCE [LARGE SCALE GENOMIC DNA]</scope>
</reference>
<dbReference type="STRING" id="1798383.A3D78_02440"/>
<evidence type="ECO:0000256" key="1">
    <source>
        <dbReference type="ARBA" id="ARBA00007174"/>
    </source>
</evidence>
<evidence type="ECO:0000313" key="9">
    <source>
        <dbReference type="Proteomes" id="UP000176253"/>
    </source>
</evidence>
<name>A0A1F5ZY30_9BACT</name>
<dbReference type="HAMAP" id="MF_01400">
    <property type="entry name" value="MsrB"/>
    <property type="match status" value="1"/>
</dbReference>
<accession>A0A1F5ZY30</accession>
<feature type="binding site" evidence="6">
    <location>
        <position position="96"/>
    </location>
    <ligand>
        <name>Zn(2+)</name>
        <dbReference type="ChEBI" id="CHEBI:29105"/>
    </ligand>
</feature>
<dbReference type="Proteomes" id="UP000176253">
    <property type="component" value="Unassembled WGS sequence"/>
</dbReference>
<dbReference type="Gene3D" id="2.170.150.20">
    <property type="entry name" value="Peptide methionine sulfoxide reductase"/>
    <property type="match status" value="1"/>
</dbReference>
<dbReference type="InterPro" id="IPR011057">
    <property type="entry name" value="Mss4-like_sf"/>
</dbReference>
<dbReference type="GO" id="GO:0030091">
    <property type="term" value="P:protein repair"/>
    <property type="evidence" value="ECO:0007669"/>
    <property type="project" value="InterPro"/>
</dbReference>
<feature type="active site" description="Nucleophile" evidence="6">
    <location>
        <position position="126"/>
    </location>
</feature>
<feature type="domain" description="MsrB" evidence="7">
    <location>
        <begin position="8"/>
        <end position="137"/>
    </location>
</feature>
<evidence type="ECO:0000313" key="8">
    <source>
        <dbReference type="EMBL" id="OGG17255.1"/>
    </source>
</evidence>